<feature type="chain" id="PRO_5042581764" evidence="1">
    <location>
        <begin position="23"/>
        <end position="153"/>
    </location>
</feature>
<evidence type="ECO:0000256" key="1">
    <source>
        <dbReference type="SAM" id="SignalP"/>
    </source>
</evidence>
<gene>
    <name evidence="2" type="ORF">P0Y53_08860</name>
</gene>
<proteinExistence type="predicted"/>
<accession>A0AAJ6BJP4</accession>
<evidence type="ECO:0000313" key="2">
    <source>
        <dbReference type="EMBL" id="WEK37611.1"/>
    </source>
</evidence>
<keyword evidence="1" id="KW-0732">Signal</keyword>
<evidence type="ECO:0000313" key="3">
    <source>
        <dbReference type="Proteomes" id="UP001220610"/>
    </source>
</evidence>
<organism evidence="2 3">
    <name type="scientific">Candidatus Pseudobacter hemicellulosilyticus</name>
    <dbReference type="NCBI Taxonomy" id="3121375"/>
    <lineage>
        <taxon>Bacteria</taxon>
        <taxon>Pseudomonadati</taxon>
        <taxon>Bacteroidota</taxon>
        <taxon>Chitinophagia</taxon>
        <taxon>Chitinophagales</taxon>
        <taxon>Chitinophagaceae</taxon>
        <taxon>Pseudobacter</taxon>
    </lineage>
</organism>
<dbReference type="Proteomes" id="UP001220610">
    <property type="component" value="Chromosome"/>
</dbReference>
<protein>
    <submittedName>
        <fullName evidence="2">Uncharacterized protein</fullName>
    </submittedName>
</protein>
<reference evidence="2" key="1">
    <citation type="submission" date="2023-03" db="EMBL/GenBank/DDBJ databases">
        <title>Andean soil-derived lignocellulolytic bacterial consortium as a source of novel taxa and putative plastic-active enzymes.</title>
        <authorList>
            <person name="Diaz-Garcia L."/>
            <person name="Chuvochina M."/>
            <person name="Feuerriegel G."/>
            <person name="Bunk B."/>
            <person name="Sproer C."/>
            <person name="Streit W.R."/>
            <person name="Rodriguez L.M."/>
            <person name="Overmann J."/>
            <person name="Jimenez D.J."/>
        </authorList>
    </citation>
    <scope>NUCLEOTIDE SEQUENCE</scope>
    <source>
        <strain evidence="2">MAG 7</strain>
    </source>
</reference>
<sequence length="153" mass="16926">MKNRYTGLVVFLFVFTHVNTSAQEALTVPQFIPVKPLLFSKLPQRSVCRQSALEAPFQSAAGDTVKVELSGQVTFHGTITEKVRQSPVLVSLNLQSLDSSGAMLHLTRLQLPGKAPQYKARLLHPASGDVLVLTRQDDQYLLVKKAQKFILPD</sequence>
<name>A0AAJ6BJP4_9BACT</name>
<dbReference type="AlphaFoldDB" id="A0AAJ6BJP4"/>
<dbReference type="EMBL" id="CP119311">
    <property type="protein sequence ID" value="WEK37611.1"/>
    <property type="molecule type" value="Genomic_DNA"/>
</dbReference>
<feature type="signal peptide" evidence="1">
    <location>
        <begin position="1"/>
        <end position="22"/>
    </location>
</feature>